<dbReference type="RefSeq" id="WP_170839890.1">
    <property type="nucleotide sequence ID" value="NZ_FOCQ01000009.1"/>
</dbReference>
<keyword evidence="1" id="KW-0472">Membrane</keyword>
<dbReference type="PANTHER" id="PTHR21666:SF274">
    <property type="entry name" value="STAGE IV SPORULATION PROTEIN FA"/>
    <property type="match status" value="1"/>
</dbReference>
<feature type="domain" description="M23ase beta-sheet core" evidence="2">
    <location>
        <begin position="162"/>
        <end position="254"/>
    </location>
</feature>
<name>A0A1H8FRQ0_9BACL</name>
<dbReference type="AlphaFoldDB" id="A0A1H8FRQ0"/>
<gene>
    <name evidence="3" type="ORF">SAMN05444955_10939</name>
</gene>
<dbReference type="Gene3D" id="2.70.70.10">
    <property type="entry name" value="Glucose Permease (Domain IIA)"/>
    <property type="match status" value="1"/>
</dbReference>
<dbReference type="PANTHER" id="PTHR21666">
    <property type="entry name" value="PEPTIDASE-RELATED"/>
    <property type="match status" value="1"/>
</dbReference>
<keyword evidence="4" id="KW-1185">Reference proteome</keyword>
<reference evidence="3 4" key="1">
    <citation type="submission" date="2016-10" db="EMBL/GenBank/DDBJ databases">
        <authorList>
            <person name="de Groot N.N."/>
        </authorList>
    </citation>
    <scope>NUCLEOTIDE SEQUENCE [LARGE SCALE GENOMIC DNA]</scope>
    <source>
        <strain evidence="3 4">DSM 46701</strain>
    </source>
</reference>
<accession>A0A1H8FRQ0</accession>
<feature type="transmembrane region" description="Helical" evidence="1">
    <location>
        <begin position="69"/>
        <end position="87"/>
    </location>
</feature>
<evidence type="ECO:0000256" key="1">
    <source>
        <dbReference type="SAM" id="Phobius"/>
    </source>
</evidence>
<dbReference type="GO" id="GO:0004222">
    <property type="term" value="F:metalloendopeptidase activity"/>
    <property type="evidence" value="ECO:0007669"/>
    <property type="project" value="TreeGrafter"/>
</dbReference>
<dbReference type="Pfam" id="PF01551">
    <property type="entry name" value="Peptidase_M23"/>
    <property type="match status" value="1"/>
</dbReference>
<dbReference type="STRING" id="1173111.SAMN05444955_10939"/>
<dbReference type="InterPro" id="IPR011055">
    <property type="entry name" value="Dup_hybrid_motif"/>
</dbReference>
<protein>
    <submittedName>
        <fullName evidence="3">Stage IV sporulation protein FA</fullName>
    </submittedName>
</protein>
<dbReference type="EMBL" id="FOCQ01000009">
    <property type="protein sequence ID" value="SEN34471.1"/>
    <property type="molecule type" value="Genomic_DNA"/>
</dbReference>
<keyword evidence="1" id="KW-1133">Transmembrane helix</keyword>
<proteinExistence type="predicted"/>
<evidence type="ECO:0000259" key="2">
    <source>
        <dbReference type="Pfam" id="PF01551"/>
    </source>
</evidence>
<keyword evidence="1" id="KW-0812">Transmembrane</keyword>
<dbReference type="CDD" id="cd12797">
    <property type="entry name" value="M23_peptidase"/>
    <property type="match status" value="1"/>
</dbReference>
<evidence type="ECO:0000313" key="3">
    <source>
        <dbReference type="EMBL" id="SEN34471.1"/>
    </source>
</evidence>
<evidence type="ECO:0000313" key="4">
    <source>
        <dbReference type="Proteomes" id="UP000199695"/>
    </source>
</evidence>
<dbReference type="Proteomes" id="UP000199695">
    <property type="component" value="Unassembled WGS sequence"/>
</dbReference>
<dbReference type="InterPro" id="IPR050570">
    <property type="entry name" value="Cell_wall_metabolism_enzyme"/>
</dbReference>
<sequence length="261" mass="29856">MLREWSQNVRKRREKQVRLIKQGMVPPVHHSVRSWAGEWETPREKIPEPAPWNRFVPEGEKVKRRERRLMFQVTAAAILLVFTFILFHSDSPALEPAEQFATEVMTRDFNFAGLSDWYKQYVGGNPAILPAFLKNDEPGNQQTLPQWRVPVKGKIILPFDEKRKGLVIRTAARAEVVAAAEGWVTFAGHKEGLGNTVIIRHAGGRETWYGWLQNLHVKERDWVKSGERIGEVGETKGQSLIYVAMKKDNQFVNPAGVIPLE</sequence>
<dbReference type="SUPFAM" id="SSF51261">
    <property type="entry name" value="Duplicated hybrid motif"/>
    <property type="match status" value="1"/>
</dbReference>
<organism evidence="3 4">
    <name type="scientific">Lihuaxuella thermophila</name>
    <dbReference type="NCBI Taxonomy" id="1173111"/>
    <lineage>
        <taxon>Bacteria</taxon>
        <taxon>Bacillati</taxon>
        <taxon>Bacillota</taxon>
        <taxon>Bacilli</taxon>
        <taxon>Bacillales</taxon>
        <taxon>Thermoactinomycetaceae</taxon>
        <taxon>Lihuaxuella</taxon>
    </lineage>
</organism>
<dbReference type="InterPro" id="IPR016047">
    <property type="entry name" value="M23ase_b-sheet_dom"/>
</dbReference>